<gene>
    <name evidence="1" type="primary">LOC107742657</name>
</gene>
<dbReference type="InterPro" id="IPR039584">
    <property type="entry name" value="HSF2BP"/>
</dbReference>
<reference evidence="1" key="1">
    <citation type="submission" date="2025-08" db="UniProtKB">
        <authorList>
            <consortium name="Ensembl"/>
        </authorList>
    </citation>
    <scope>IDENTIFICATION</scope>
</reference>
<dbReference type="Ensembl" id="ENSSRHT00000047896.1">
    <property type="protein sequence ID" value="ENSSRHP00000046588.1"/>
    <property type="gene ID" value="ENSSRHG00000023515.1"/>
</dbReference>
<protein>
    <submittedName>
        <fullName evidence="1">Heat shock factor 2-binding protein-like</fullName>
    </submittedName>
</protein>
<evidence type="ECO:0000313" key="2">
    <source>
        <dbReference type="Proteomes" id="UP000472270"/>
    </source>
</evidence>
<dbReference type="SUPFAM" id="SSF48371">
    <property type="entry name" value="ARM repeat"/>
    <property type="match status" value="1"/>
</dbReference>
<sequence>MYFNEYFINLSIYAFAQHGISCRIYFRTNSGYEEIICRDVGSDCFVRVRKRDLEKLEAEVRTQRELMPKVINSDFIDTIHKGRSLDIPYCYIVKERSAREQQQQREDCLHIRSRLDVALSECKRERQEKLVLKQQLWECREELQQQKTYCTELGAASCTLLWSASQREEAIRDILGKLEPFLSIAGQTMEAFIKFLNDEAKPQQSSNSKEHHLVLALAGVVTNIAAVSCGRDFLSSSAHILLDTLLQLLCLMKPGVFPKLKVLMLMALYNITISGNGLKLISESPGLLPLLRTLLKDPDPEVCLQSLRLLQSLLLEREVMSHMTTDFLSSFPLSRIHHLASSCHPALKQIAQETLEDLASFTNTQTKDAVKKQ</sequence>
<keyword evidence="2" id="KW-1185">Reference proteome</keyword>
<dbReference type="GO" id="GO:0005829">
    <property type="term" value="C:cytosol"/>
    <property type="evidence" value="ECO:0007669"/>
    <property type="project" value="TreeGrafter"/>
</dbReference>
<dbReference type="InterPro" id="IPR016024">
    <property type="entry name" value="ARM-type_fold"/>
</dbReference>
<name>A0A673J513_9TELE</name>
<dbReference type="Gene3D" id="1.25.10.10">
    <property type="entry name" value="Leucine-rich Repeat Variant"/>
    <property type="match status" value="1"/>
</dbReference>
<dbReference type="AlphaFoldDB" id="A0A673J513"/>
<accession>A0A673J513</accession>
<evidence type="ECO:0000313" key="1">
    <source>
        <dbReference type="Ensembl" id="ENSSRHP00000046588.1"/>
    </source>
</evidence>
<proteinExistence type="predicted"/>
<reference evidence="1" key="2">
    <citation type="submission" date="2025-09" db="UniProtKB">
        <authorList>
            <consortium name="Ensembl"/>
        </authorList>
    </citation>
    <scope>IDENTIFICATION</scope>
</reference>
<dbReference type="PANTHER" id="PTHR15434:SF2">
    <property type="entry name" value="HEAT SHOCK FACTOR 2-BINDING PROTEIN"/>
    <property type="match status" value="1"/>
</dbReference>
<dbReference type="InterPro" id="IPR011989">
    <property type="entry name" value="ARM-like"/>
</dbReference>
<dbReference type="Proteomes" id="UP000472270">
    <property type="component" value="Unassembled WGS sequence"/>
</dbReference>
<organism evidence="1 2">
    <name type="scientific">Sinocyclocheilus rhinocerous</name>
    <dbReference type="NCBI Taxonomy" id="307959"/>
    <lineage>
        <taxon>Eukaryota</taxon>
        <taxon>Metazoa</taxon>
        <taxon>Chordata</taxon>
        <taxon>Craniata</taxon>
        <taxon>Vertebrata</taxon>
        <taxon>Euteleostomi</taxon>
        <taxon>Actinopterygii</taxon>
        <taxon>Neopterygii</taxon>
        <taxon>Teleostei</taxon>
        <taxon>Ostariophysi</taxon>
        <taxon>Cypriniformes</taxon>
        <taxon>Cyprinidae</taxon>
        <taxon>Cyprininae</taxon>
        <taxon>Sinocyclocheilus</taxon>
    </lineage>
</organism>
<dbReference type="PANTHER" id="PTHR15434">
    <property type="entry name" value="HEAT SHOCK FACTOR 2-BINDING PROTEIN"/>
    <property type="match status" value="1"/>
</dbReference>